<name>A0A136JBK8_9PEZI</name>
<dbReference type="Proteomes" id="UP000070501">
    <property type="component" value="Unassembled WGS sequence"/>
</dbReference>
<protein>
    <submittedName>
        <fullName evidence="1">Uncharacterized protein</fullName>
    </submittedName>
</protein>
<organism evidence="1 2">
    <name type="scientific">Microdochium bolleyi</name>
    <dbReference type="NCBI Taxonomy" id="196109"/>
    <lineage>
        <taxon>Eukaryota</taxon>
        <taxon>Fungi</taxon>
        <taxon>Dikarya</taxon>
        <taxon>Ascomycota</taxon>
        <taxon>Pezizomycotina</taxon>
        <taxon>Sordariomycetes</taxon>
        <taxon>Xylariomycetidae</taxon>
        <taxon>Xylariales</taxon>
        <taxon>Microdochiaceae</taxon>
        <taxon>Microdochium</taxon>
    </lineage>
</organism>
<gene>
    <name evidence="1" type="ORF">Micbo1qcDRAFT_159764</name>
</gene>
<dbReference type="AlphaFoldDB" id="A0A136JBK8"/>
<feature type="non-terminal residue" evidence="1">
    <location>
        <position position="76"/>
    </location>
</feature>
<sequence>MSARLILSRTARSTIRSHAYGAGIGLSLFGAAGSFQHFQKSSPASRYYLLDAAAGGPIAPGSRSFASRRDNNGSGD</sequence>
<accession>A0A136JBK8</accession>
<evidence type="ECO:0000313" key="2">
    <source>
        <dbReference type="Proteomes" id="UP000070501"/>
    </source>
</evidence>
<reference evidence="2" key="1">
    <citation type="submission" date="2016-02" db="EMBL/GenBank/DDBJ databases">
        <title>Draft genome sequence of Microdochium bolleyi, a fungal endophyte of beachgrass.</title>
        <authorList>
            <consortium name="DOE Joint Genome Institute"/>
            <person name="David A.S."/>
            <person name="May G."/>
            <person name="Haridas S."/>
            <person name="Lim J."/>
            <person name="Wang M."/>
            <person name="Labutti K."/>
            <person name="Lipzen A."/>
            <person name="Barry K."/>
            <person name="Grigoriev I.V."/>
        </authorList>
    </citation>
    <scope>NUCLEOTIDE SEQUENCE [LARGE SCALE GENOMIC DNA]</scope>
    <source>
        <strain evidence="2">J235TASD1</strain>
    </source>
</reference>
<dbReference type="EMBL" id="KQ964247">
    <property type="protein sequence ID" value="KXJ94564.1"/>
    <property type="molecule type" value="Genomic_DNA"/>
</dbReference>
<evidence type="ECO:0000313" key="1">
    <source>
        <dbReference type="EMBL" id="KXJ94564.1"/>
    </source>
</evidence>
<dbReference type="InParanoid" id="A0A136JBK8"/>
<proteinExistence type="predicted"/>
<keyword evidence="2" id="KW-1185">Reference proteome</keyword>